<evidence type="ECO:0008006" key="5">
    <source>
        <dbReference type="Google" id="ProtNLM"/>
    </source>
</evidence>
<dbReference type="PANTHER" id="PTHR35369">
    <property type="entry name" value="BLR3025 PROTEIN-RELATED"/>
    <property type="match status" value="1"/>
</dbReference>
<evidence type="ECO:0000313" key="4">
    <source>
        <dbReference type="Proteomes" id="UP000218767"/>
    </source>
</evidence>
<dbReference type="GO" id="GO:0006281">
    <property type="term" value="P:DNA repair"/>
    <property type="evidence" value="ECO:0007669"/>
    <property type="project" value="TreeGrafter"/>
</dbReference>
<dbReference type="EMBL" id="NVUL01000057">
    <property type="protein sequence ID" value="PCI76411.1"/>
    <property type="molecule type" value="Genomic_DNA"/>
</dbReference>
<name>A0A2A4X270_9GAMM</name>
<dbReference type="InterPro" id="IPR050356">
    <property type="entry name" value="SulA_CellDiv_inhibitor"/>
</dbReference>
<feature type="region of interest" description="Disordered" evidence="2">
    <location>
        <begin position="1"/>
        <end position="20"/>
    </location>
</feature>
<dbReference type="AlphaFoldDB" id="A0A2A4X270"/>
<dbReference type="Proteomes" id="UP000218767">
    <property type="component" value="Unassembled WGS sequence"/>
</dbReference>
<comment type="caution">
    <text evidence="3">The sequence shown here is derived from an EMBL/GenBank/DDBJ whole genome shotgun (WGS) entry which is preliminary data.</text>
</comment>
<gene>
    <name evidence="3" type="ORF">COB20_10570</name>
</gene>
<accession>A0A2A4X270</accession>
<keyword evidence="1" id="KW-0227">DNA damage</keyword>
<dbReference type="SUPFAM" id="SSF56672">
    <property type="entry name" value="DNA/RNA polymerases"/>
    <property type="match status" value="1"/>
</dbReference>
<proteinExistence type="predicted"/>
<evidence type="ECO:0000256" key="2">
    <source>
        <dbReference type="SAM" id="MobiDB-lite"/>
    </source>
</evidence>
<sequence>MKDPDSEAQLPLPSLAPESGAQIIQLPARAKDLSREQSPSAAASKESIKPIAKRTRSNSLWYALYLPQLKEEESAQQKKYLDQLAELMQSVSSTVSFHPQALICEVRSSLKYFSGIDVIHQKLQKLIVEQLQQWNLADSFSYAASPTISGSLLLARSGHNALVHRQENLRSALGQLSTDVLDLNKEQRRRLHNMGIRYLRDIWRLPSDGLCKRFGSSFVNQLNRALGKAAEPTHNYVPPPTFVASYDLPYELENLDRLLPIADELLAQVCDFLRRRDLSTSSLIFSLSHEKRDSTEVSIGLRVASRSQQHLMLLLETHFDKLSIPAPVVAIKVEVKRLDAFFAKSDSLLKEEASGSASYSDRNLIQFMEQLQARLGENHVKSVSNAAQHCPEDASLQLDYSEKPSRGGRTIMPAEATANPRPLWLLQEPKQLNINKGRLFHRKPIAIVSGPERIETHWWSGVDVCRDYYIAREHSGSRLWIYREKNGKKNWYLHGFFA</sequence>
<dbReference type="InterPro" id="IPR043502">
    <property type="entry name" value="DNA/RNA_pol_sf"/>
</dbReference>
<protein>
    <recommendedName>
        <fullName evidence="5">UmuC domain-containing protein</fullName>
    </recommendedName>
</protein>
<organism evidence="3 4">
    <name type="scientific">SAR86 cluster bacterium</name>
    <dbReference type="NCBI Taxonomy" id="2030880"/>
    <lineage>
        <taxon>Bacteria</taxon>
        <taxon>Pseudomonadati</taxon>
        <taxon>Pseudomonadota</taxon>
        <taxon>Gammaproteobacteria</taxon>
        <taxon>SAR86 cluster</taxon>
    </lineage>
</organism>
<dbReference type="PANTHER" id="PTHR35369:SF2">
    <property type="entry name" value="BLR3025 PROTEIN"/>
    <property type="match status" value="1"/>
</dbReference>
<evidence type="ECO:0000256" key="1">
    <source>
        <dbReference type="ARBA" id="ARBA00022763"/>
    </source>
</evidence>
<reference evidence="4" key="1">
    <citation type="submission" date="2017-08" db="EMBL/GenBank/DDBJ databases">
        <title>A dynamic microbial community with high functional redundancy inhabits the cold, oxic subseafloor aquifer.</title>
        <authorList>
            <person name="Tully B.J."/>
            <person name="Wheat C.G."/>
            <person name="Glazer B.T."/>
            <person name="Huber J.A."/>
        </authorList>
    </citation>
    <scope>NUCLEOTIDE SEQUENCE [LARGE SCALE GENOMIC DNA]</scope>
</reference>
<evidence type="ECO:0000313" key="3">
    <source>
        <dbReference type="EMBL" id="PCI76411.1"/>
    </source>
</evidence>
<dbReference type="CDD" id="cd03468">
    <property type="entry name" value="PolY_like"/>
    <property type="match status" value="1"/>
</dbReference>
<feature type="region of interest" description="Disordered" evidence="2">
    <location>
        <begin position="27"/>
        <end position="49"/>
    </location>
</feature>